<dbReference type="EMBL" id="JBHUDO010000003">
    <property type="protein sequence ID" value="MFD1647294.1"/>
    <property type="molecule type" value="Genomic_DNA"/>
</dbReference>
<dbReference type="AlphaFoldDB" id="A0ABD6DPZ9"/>
<dbReference type="Proteomes" id="UP001597034">
    <property type="component" value="Unassembled WGS sequence"/>
</dbReference>
<organism evidence="2 3">
    <name type="scientific">Haloarchaeobius litoreus</name>
    <dbReference type="NCBI Taxonomy" id="755306"/>
    <lineage>
        <taxon>Archaea</taxon>
        <taxon>Methanobacteriati</taxon>
        <taxon>Methanobacteriota</taxon>
        <taxon>Stenosarchaea group</taxon>
        <taxon>Halobacteria</taxon>
        <taxon>Halobacteriales</taxon>
        <taxon>Halorubellaceae</taxon>
        <taxon>Haloarchaeobius</taxon>
    </lineage>
</organism>
<keyword evidence="3" id="KW-1185">Reference proteome</keyword>
<gene>
    <name evidence="2" type="ORF">ACFSBL_16525</name>
</gene>
<sequence length="253" mass="27736">MASDRDEPMKKQELIGSMDDGSESVTEQPEDDIFSRRKVLGGLSAGAASLGFTGIASAIDPTGDVTAEIRRQEIISQYQPEEDAIETVNEEASELLEYLRREGYIESADVAEVNHDRVQVYTDNKPVPADGTEEEAQEQRAHIHIRKETEDRTIGINVEPEVGRQYAVIIPTTENSDEATVISITDGEIQSDDGCYYLDNACTTGVANCGCRERDVVCCTKTLDCYTNGGSLRYCCCPQDSYNCCHTCFGGAC</sequence>
<feature type="compositionally biased region" description="Basic and acidic residues" evidence="1">
    <location>
        <begin position="1"/>
        <end position="13"/>
    </location>
</feature>
<evidence type="ECO:0000256" key="1">
    <source>
        <dbReference type="SAM" id="MobiDB-lite"/>
    </source>
</evidence>
<name>A0ABD6DPZ9_9EURY</name>
<dbReference type="RefSeq" id="WP_256400646.1">
    <property type="nucleotide sequence ID" value="NZ_JANHJR010000003.1"/>
</dbReference>
<protein>
    <recommendedName>
        <fullName evidence="4">Tat (Twin-arginine translocation) pathway signal sequence</fullName>
    </recommendedName>
</protein>
<reference evidence="2 3" key="1">
    <citation type="journal article" date="2019" name="Int. J. Syst. Evol. Microbiol.">
        <title>The Global Catalogue of Microorganisms (GCM) 10K type strain sequencing project: providing services to taxonomists for standard genome sequencing and annotation.</title>
        <authorList>
            <consortium name="The Broad Institute Genomics Platform"/>
            <consortium name="The Broad Institute Genome Sequencing Center for Infectious Disease"/>
            <person name="Wu L."/>
            <person name="Ma J."/>
        </authorList>
    </citation>
    <scope>NUCLEOTIDE SEQUENCE [LARGE SCALE GENOMIC DNA]</scope>
    <source>
        <strain evidence="2 3">CGMCC 1.10390</strain>
    </source>
</reference>
<evidence type="ECO:0000313" key="3">
    <source>
        <dbReference type="Proteomes" id="UP001597034"/>
    </source>
</evidence>
<proteinExistence type="predicted"/>
<evidence type="ECO:0000313" key="2">
    <source>
        <dbReference type="EMBL" id="MFD1647294.1"/>
    </source>
</evidence>
<accession>A0ABD6DPZ9</accession>
<evidence type="ECO:0008006" key="4">
    <source>
        <dbReference type="Google" id="ProtNLM"/>
    </source>
</evidence>
<feature type="region of interest" description="Disordered" evidence="1">
    <location>
        <begin position="1"/>
        <end position="31"/>
    </location>
</feature>
<comment type="caution">
    <text evidence="2">The sequence shown here is derived from an EMBL/GenBank/DDBJ whole genome shotgun (WGS) entry which is preliminary data.</text>
</comment>